<reference evidence="22" key="1">
    <citation type="submission" date="2020-04" db="EMBL/GenBank/DDBJ databases">
        <title>Analysis of mating type loci in Filobasidium floriforme.</title>
        <authorList>
            <person name="Nowrousian M."/>
        </authorList>
    </citation>
    <scope>NUCLEOTIDE SEQUENCE</scope>
    <source>
        <strain evidence="22">CBS 6242</strain>
    </source>
</reference>
<sequence length="519" mass="54418">MSYNYSTPYSSIPPERHELNDFYDSSSVPAPHRLSQNLTPSQSYTDIPNQYGYMSGPDPTTQLNRPSISGDGNYRDSYASSFDKEAHVGGGGYGYAAGAGGAAGAGAAYGAATAGGGGAGGLGYAHYDPQGRSGARFAARQEQGATLGGTGAASGGYAAAAGGTGGSKKKWWIIGGIVLAIAAIVAIAVGVIVGRNGGGSGSSSNKSAEDGSADVGDDPSVFEKDSRLHNSFWAFAYTPQNVQYGTCGATQANVTRDVQILSQLTTRIRLYGANCNQTAMVLQAIQDTKVDLSVYVAIYVDSNQDAFDSQLEAIEDALKTYGADHVLGVTVGNEYILFNGAAGIPKIVNDVATVRARIDALGLSKTLPHGTSDAGSVFTQALAEGIDYFHANVYRWFGNLSIADAATWTWDFYQTNDVAVAESASNKPDTAIAETGWPTGSDWANTSSNGGGAEASAANLQTFLDTFVCQANANGTHYFFFEAFDEPWKRVFGGVEPHWGVFDEHRNLKDLTLPTCSHD</sequence>
<evidence type="ECO:0000313" key="23">
    <source>
        <dbReference type="Proteomes" id="UP000812966"/>
    </source>
</evidence>
<keyword evidence="10" id="KW-0378">Hydrolase</keyword>
<dbReference type="EC" id="3.2.1.39" evidence="5"/>
<dbReference type="Gene3D" id="3.20.20.80">
    <property type="entry name" value="Glycosidases"/>
    <property type="match status" value="2"/>
</dbReference>
<evidence type="ECO:0000256" key="7">
    <source>
        <dbReference type="ARBA" id="ARBA00022512"/>
    </source>
</evidence>
<evidence type="ECO:0000256" key="1">
    <source>
        <dbReference type="ARBA" id="ARBA00000382"/>
    </source>
</evidence>
<evidence type="ECO:0000313" key="22">
    <source>
        <dbReference type="EMBL" id="KAG7575448.1"/>
    </source>
</evidence>
<evidence type="ECO:0000256" key="15">
    <source>
        <dbReference type="ARBA" id="ARBA00023326"/>
    </source>
</evidence>
<dbReference type="InterPro" id="IPR050732">
    <property type="entry name" value="Beta-glucan_modifiers"/>
</dbReference>
<keyword evidence="21" id="KW-1133">Transmembrane helix</keyword>
<feature type="compositionally biased region" description="Polar residues" evidence="20">
    <location>
        <begin position="1"/>
        <end position="10"/>
    </location>
</feature>
<dbReference type="AlphaFoldDB" id="A0A8K0NVU3"/>
<protein>
    <recommendedName>
        <fullName evidence="5">glucan endo-1,3-beta-D-glucosidase</fullName>
        <ecNumber evidence="5">3.2.1.39</ecNumber>
    </recommendedName>
    <alternativeName>
        <fullName evidence="18">Endo-1,3-beta-glucanase btgC</fullName>
    </alternativeName>
    <alternativeName>
        <fullName evidence="17">Laminarinase btgC</fullName>
    </alternativeName>
</protein>
<keyword evidence="11 21" id="KW-0472">Membrane</keyword>
<keyword evidence="13" id="KW-0119">Carbohydrate metabolism</keyword>
<feature type="region of interest" description="Disordered" evidence="20">
    <location>
        <begin position="1"/>
        <end position="72"/>
    </location>
</feature>
<evidence type="ECO:0000256" key="13">
    <source>
        <dbReference type="ARBA" id="ARBA00023277"/>
    </source>
</evidence>
<evidence type="ECO:0000256" key="10">
    <source>
        <dbReference type="ARBA" id="ARBA00022801"/>
    </source>
</evidence>
<keyword evidence="8" id="KW-0964">Secreted</keyword>
<dbReference type="InterPro" id="IPR017853">
    <property type="entry name" value="GH"/>
</dbReference>
<dbReference type="GO" id="GO:0071555">
    <property type="term" value="P:cell wall organization"/>
    <property type="evidence" value="ECO:0007669"/>
    <property type="project" value="UniProtKB-KW"/>
</dbReference>
<keyword evidence="21" id="KW-0812">Transmembrane</keyword>
<keyword evidence="15" id="KW-0624">Polysaccharide degradation</keyword>
<evidence type="ECO:0000256" key="2">
    <source>
        <dbReference type="ARBA" id="ARBA00004191"/>
    </source>
</evidence>
<evidence type="ECO:0000256" key="17">
    <source>
        <dbReference type="ARBA" id="ARBA00042373"/>
    </source>
</evidence>
<evidence type="ECO:0000256" key="3">
    <source>
        <dbReference type="ARBA" id="ARBA00004401"/>
    </source>
</evidence>
<evidence type="ECO:0000256" key="14">
    <source>
        <dbReference type="ARBA" id="ARBA00023316"/>
    </source>
</evidence>
<dbReference type="EMBL" id="JABELV010000003">
    <property type="protein sequence ID" value="KAG7575448.1"/>
    <property type="molecule type" value="Genomic_DNA"/>
</dbReference>
<gene>
    <name evidence="22" type="ORF">FFLO_00267</name>
</gene>
<keyword evidence="14" id="KW-0961">Cell wall biogenesis/degradation</keyword>
<feature type="compositionally biased region" description="Polar residues" evidence="20">
    <location>
        <begin position="58"/>
        <end position="67"/>
    </location>
</feature>
<feature type="transmembrane region" description="Helical" evidence="21">
    <location>
        <begin position="171"/>
        <end position="193"/>
    </location>
</feature>
<evidence type="ECO:0000256" key="16">
    <source>
        <dbReference type="ARBA" id="ARBA00037649"/>
    </source>
</evidence>
<accession>A0A8K0NVU3</accession>
<feature type="compositionally biased region" description="Polar residues" evidence="20">
    <location>
        <begin position="23"/>
        <end position="48"/>
    </location>
</feature>
<comment type="catalytic activity">
    <reaction evidence="1">
        <text>Hydrolysis of (1-&gt;3)-beta-D-glucosidic linkages in (1-&gt;3)-beta-D-glucans.</text>
        <dbReference type="EC" id="3.2.1.39"/>
    </reaction>
</comment>
<keyword evidence="6" id="KW-1003">Cell membrane</keyword>
<evidence type="ECO:0000256" key="9">
    <source>
        <dbReference type="ARBA" id="ARBA00022729"/>
    </source>
</evidence>
<dbReference type="GO" id="GO:0009986">
    <property type="term" value="C:cell surface"/>
    <property type="evidence" value="ECO:0007669"/>
    <property type="project" value="TreeGrafter"/>
</dbReference>
<dbReference type="GO" id="GO:0005886">
    <property type="term" value="C:plasma membrane"/>
    <property type="evidence" value="ECO:0007669"/>
    <property type="project" value="UniProtKB-SubCell"/>
</dbReference>
<evidence type="ECO:0000256" key="8">
    <source>
        <dbReference type="ARBA" id="ARBA00022525"/>
    </source>
</evidence>
<dbReference type="PANTHER" id="PTHR16631">
    <property type="entry name" value="GLUCAN 1,3-BETA-GLUCOSIDASE"/>
    <property type="match status" value="1"/>
</dbReference>
<keyword evidence="9" id="KW-0732">Signal</keyword>
<comment type="caution">
    <text evidence="22">The sequence shown here is derived from an EMBL/GenBank/DDBJ whole genome shotgun (WGS) entry which is preliminary data.</text>
</comment>
<dbReference type="PANTHER" id="PTHR16631:SF17">
    <property type="entry name" value="GLUCAN ENDO-1,3-BETA-GLUCOSIDASE BTGC"/>
    <property type="match status" value="1"/>
</dbReference>
<dbReference type="SUPFAM" id="SSF51445">
    <property type="entry name" value="(Trans)glycosidases"/>
    <property type="match status" value="1"/>
</dbReference>
<evidence type="ECO:0000256" key="18">
    <source>
        <dbReference type="ARBA" id="ARBA00043078"/>
    </source>
</evidence>
<dbReference type="GO" id="GO:0000272">
    <property type="term" value="P:polysaccharide catabolic process"/>
    <property type="evidence" value="ECO:0007669"/>
    <property type="project" value="UniProtKB-KW"/>
</dbReference>
<evidence type="ECO:0000256" key="11">
    <source>
        <dbReference type="ARBA" id="ARBA00023136"/>
    </source>
</evidence>
<evidence type="ECO:0000256" key="6">
    <source>
        <dbReference type="ARBA" id="ARBA00022475"/>
    </source>
</evidence>
<evidence type="ECO:0000256" key="21">
    <source>
        <dbReference type="SAM" id="Phobius"/>
    </source>
</evidence>
<dbReference type="GO" id="GO:0042973">
    <property type="term" value="F:glucan endo-1,3-beta-D-glucosidase activity"/>
    <property type="evidence" value="ECO:0007669"/>
    <property type="project" value="UniProtKB-EC"/>
</dbReference>
<comment type="similarity">
    <text evidence="4 19">Belongs to the glycosyl hydrolase 17 family.</text>
</comment>
<dbReference type="InterPro" id="IPR000490">
    <property type="entry name" value="Glyco_hydro_17"/>
</dbReference>
<evidence type="ECO:0000256" key="12">
    <source>
        <dbReference type="ARBA" id="ARBA00023180"/>
    </source>
</evidence>
<dbReference type="GO" id="GO:0005576">
    <property type="term" value="C:extracellular region"/>
    <property type="evidence" value="ECO:0007669"/>
    <property type="project" value="TreeGrafter"/>
</dbReference>
<evidence type="ECO:0000256" key="20">
    <source>
        <dbReference type="SAM" id="MobiDB-lite"/>
    </source>
</evidence>
<comment type="function">
    <text evidence="16">Glucanases play a role in cell expansion during growth, in cell-cell fusion during mating, and in spore release during sporulation. This enzyme may be involved in beta-glucan degradation. Active on laminarin and lichenan.</text>
</comment>
<evidence type="ECO:0000256" key="4">
    <source>
        <dbReference type="ARBA" id="ARBA00008773"/>
    </source>
</evidence>
<comment type="subcellular location">
    <subcellularLocation>
        <location evidence="3">Cell membrane</location>
        <topology evidence="3">Single-pass type II membrane protein</topology>
    </subcellularLocation>
    <subcellularLocation>
        <location evidence="2">Secreted</location>
        <location evidence="2">Cell wall</location>
    </subcellularLocation>
</comment>
<proteinExistence type="inferred from homology"/>
<evidence type="ECO:0000256" key="5">
    <source>
        <dbReference type="ARBA" id="ARBA00012780"/>
    </source>
</evidence>
<dbReference type="Proteomes" id="UP000812966">
    <property type="component" value="Unassembled WGS sequence"/>
</dbReference>
<keyword evidence="7" id="KW-0134">Cell wall</keyword>
<feature type="region of interest" description="Disordered" evidence="20">
    <location>
        <begin position="198"/>
        <end position="220"/>
    </location>
</feature>
<keyword evidence="12" id="KW-0325">Glycoprotein</keyword>
<name>A0A8K0NVU3_9TREE</name>
<dbReference type="Pfam" id="PF00332">
    <property type="entry name" value="Glyco_hydro_17"/>
    <property type="match status" value="1"/>
</dbReference>
<organism evidence="22 23">
    <name type="scientific">Filobasidium floriforme</name>
    <dbReference type="NCBI Taxonomy" id="5210"/>
    <lineage>
        <taxon>Eukaryota</taxon>
        <taxon>Fungi</taxon>
        <taxon>Dikarya</taxon>
        <taxon>Basidiomycota</taxon>
        <taxon>Agaricomycotina</taxon>
        <taxon>Tremellomycetes</taxon>
        <taxon>Filobasidiales</taxon>
        <taxon>Filobasidiaceae</taxon>
        <taxon>Filobasidium</taxon>
    </lineage>
</organism>
<keyword evidence="23" id="KW-1185">Reference proteome</keyword>
<dbReference type="GO" id="GO:0009277">
    <property type="term" value="C:fungal-type cell wall"/>
    <property type="evidence" value="ECO:0007669"/>
    <property type="project" value="TreeGrafter"/>
</dbReference>
<evidence type="ECO:0000256" key="19">
    <source>
        <dbReference type="RuleBase" id="RU004335"/>
    </source>
</evidence>